<dbReference type="AlphaFoldDB" id="A0A1W0BC31"/>
<reference evidence="1 2" key="1">
    <citation type="journal article" date="2016" name="Antonie Van Leeuwenhoek">
        <title>Nocardia donostiensis sp. nov., isolated from human respiratory specimens.</title>
        <authorList>
            <person name="Ercibengoa M."/>
            <person name="Bell M."/>
            <person name="Marimon J.M."/>
            <person name="Humrighouse B."/>
            <person name="Klenk H.P."/>
            <person name="Potter G."/>
            <person name="Perez-Trallero E."/>
        </authorList>
    </citation>
    <scope>NUCLEOTIDE SEQUENCE [LARGE SCALE GENOMIC DNA]</scope>
    <source>
        <strain evidence="1 2">X1655</strain>
    </source>
</reference>
<protein>
    <recommendedName>
        <fullName evidence="3">DUF2505 domain-containing protein</fullName>
    </recommendedName>
</protein>
<name>A0A1W0BC31_9NOCA</name>
<organism evidence="1 2">
    <name type="scientific">Nocardia donostiensis</name>
    <dbReference type="NCBI Taxonomy" id="1538463"/>
    <lineage>
        <taxon>Bacteria</taxon>
        <taxon>Bacillati</taxon>
        <taxon>Actinomycetota</taxon>
        <taxon>Actinomycetes</taxon>
        <taxon>Mycobacteriales</taxon>
        <taxon>Nocardiaceae</taxon>
        <taxon>Nocardia</taxon>
    </lineage>
</organism>
<dbReference type="SUPFAM" id="SSF55961">
    <property type="entry name" value="Bet v1-like"/>
    <property type="match status" value="1"/>
</dbReference>
<dbReference type="InterPro" id="IPR023393">
    <property type="entry name" value="START-like_dom_sf"/>
</dbReference>
<dbReference type="RefSeq" id="WP_077119429.1">
    <property type="nucleotide sequence ID" value="NZ_LOKT01000006.1"/>
</dbReference>
<evidence type="ECO:0000313" key="1">
    <source>
        <dbReference type="EMBL" id="ONM47147.1"/>
    </source>
</evidence>
<comment type="caution">
    <text evidence="1">The sequence shown here is derived from an EMBL/GenBank/DDBJ whole genome shotgun (WGS) entry which is preliminary data.</text>
</comment>
<proteinExistence type="predicted"/>
<sequence length="168" mass="18407">MSRKFRFTVPYTISVKELHRALTGDQMWQARFTGAETATLDLAHPGGPGTAHIAMSEKIRPDKIPAIVRKVLKSDLVVSRTDDWQALDGEIAAGTFHGTSTGISSEMTGSYELRPTAEGCEIEVAGTVKVKVPLVGGAIEPLAEQLQHRVLHSERKFIEKWVAEQRSA</sequence>
<dbReference type="EMBL" id="MUMY01000017">
    <property type="protein sequence ID" value="ONM47147.1"/>
    <property type="molecule type" value="Genomic_DNA"/>
</dbReference>
<dbReference type="Gene3D" id="3.30.530.20">
    <property type="match status" value="1"/>
</dbReference>
<dbReference type="InterPro" id="IPR019639">
    <property type="entry name" value="DUF2505"/>
</dbReference>
<dbReference type="STRING" id="1538463.B0T36_11065"/>
<gene>
    <name evidence="1" type="ORF">B0T46_19435</name>
</gene>
<evidence type="ECO:0008006" key="3">
    <source>
        <dbReference type="Google" id="ProtNLM"/>
    </source>
</evidence>
<dbReference type="OrthoDB" id="5178774at2"/>
<evidence type="ECO:0000313" key="2">
    <source>
        <dbReference type="Proteomes" id="UP000188836"/>
    </source>
</evidence>
<keyword evidence="2" id="KW-1185">Reference proteome</keyword>
<dbReference type="Pfam" id="PF10698">
    <property type="entry name" value="DUF2505"/>
    <property type="match status" value="1"/>
</dbReference>
<accession>A0A1W0BC31</accession>
<dbReference type="Proteomes" id="UP000188836">
    <property type="component" value="Unassembled WGS sequence"/>
</dbReference>